<dbReference type="PANTHER" id="PTHR34984:SF1">
    <property type="entry name" value="CARBON STORAGE REGULATOR"/>
    <property type="match status" value="1"/>
</dbReference>
<comment type="function">
    <text evidence="5">A key translational regulator that binds mRNA to regulate translation initiation and/or mRNA stability. Mediates global changes in gene expression, shifting from rapid growth to stress survival by linking envelope stress, the stringent response and the catabolite repression systems. Usually binds in the 5'-UTR; binding at or near the Shine-Dalgarno sequence prevents ribosome-binding, repressing translation, binding elsewhere in the 5'-UTR can activate translation and/or stabilize the mRNA. Its function is antagonized by small RNA(s).</text>
</comment>
<gene>
    <name evidence="5 6" type="primary">csrA</name>
    <name evidence="6" type="ORF">EAH78_18135</name>
</gene>
<proteinExistence type="inferred from homology"/>
<evidence type="ECO:0000256" key="4">
    <source>
        <dbReference type="ARBA" id="ARBA00023159"/>
    </source>
</evidence>
<evidence type="ECO:0000256" key="2">
    <source>
        <dbReference type="ARBA" id="ARBA00022845"/>
    </source>
</evidence>
<dbReference type="RefSeq" id="WP_140668725.1">
    <property type="nucleotide sequence ID" value="NZ_RCZE01000008.1"/>
</dbReference>
<dbReference type="InterPro" id="IPR036107">
    <property type="entry name" value="CsrA_sf"/>
</dbReference>
<dbReference type="GO" id="GO:0045947">
    <property type="term" value="P:negative regulation of translational initiation"/>
    <property type="evidence" value="ECO:0007669"/>
    <property type="project" value="UniProtKB-UniRule"/>
</dbReference>
<dbReference type="NCBIfam" id="TIGR00202">
    <property type="entry name" value="csrA"/>
    <property type="match status" value="1"/>
</dbReference>
<name>A0A502HR33_9PSED</name>
<dbReference type="Pfam" id="PF02599">
    <property type="entry name" value="CsrA"/>
    <property type="match status" value="1"/>
</dbReference>
<dbReference type="PANTHER" id="PTHR34984">
    <property type="entry name" value="CARBON STORAGE REGULATOR"/>
    <property type="match status" value="1"/>
</dbReference>
<dbReference type="SUPFAM" id="SSF117130">
    <property type="entry name" value="CsrA-like"/>
    <property type="match status" value="1"/>
</dbReference>
<dbReference type="GO" id="GO:0048027">
    <property type="term" value="F:mRNA 5'-UTR binding"/>
    <property type="evidence" value="ECO:0007669"/>
    <property type="project" value="UniProtKB-UniRule"/>
</dbReference>
<keyword evidence="3 5" id="KW-0694">RNA-binding</keyword>
<dbReference type="GO" id="GO:0006109">
    <property type="term" value="P:regulation of carbohydrate metabolic process"/>
    <property type="evidence" value="ECO:0007669"/>
    <property type="project" value="UniProtKB-UniRule"/>
</dbReference>
<accession>A0A502HR33</accession>
<dbReference type="GO" id="GO:0005829">
    <property type="term" value="C:cytosol"/>
    <property type="evidence" value="ECO:0007669"/>
    <property type="project" value="TreeGrafter"/>
</dbReference>
<organism evidence="6 7">
    <name type="scientific">Pseudomonas arsenicoxydans</name>
    <dbReference type="NCBI Taxonomy" id="702115"/>
    <lineage>
        <taxon>Bacteria</taxon>
        <taxon>Pseudomonadati</taxon>
        <taxon>Pseudomonadota</taxon>
        <taxon>Gammaproteobacteria</taxon>
        <taxon>Pseudomonadales</taxon>
        <taxon>Pseudomonadaceae</taxon>
        <taxon>Pseudomonas</taxon>
    </lineage>
</organism>
<dbReference type="InterPro" id="IPR003751">
    <property type="entry name" value="CsrA"/>
</dbReference>
<sequence length="70" mass="7968">MLVLNRKNHKAIIINEEIIVRVISIRGDSVRIGLVAPKRIEIHREEIYRRIPKDKKPLLSSLPGDVGCTS</sequence>
<dbReference type="GO" id="GO:0045948">
    <property type="term" value="P:positive regulation of translational initiation"/>
    <property type="evidence" value="ECO:0007669"/>
    <property type="project" value="UniProtKB-UniRule"/>
</dbReference>
<keyword evidence="1 5" id="KW-0963">Cytoplasm</keyword>
<reference evidence="6 7" key="1">
    <citation type="journal article" date="2019" name="Environ. Microbiol.">
        <title>Species interactions and distinct microbial communities in high Arctic permafrost affected cryosols are associated with the CH4 and CO2 gas fluxes.</title>
        <authorList>
            <person name="Altshuler I."/>
            <person name="Hamel J."/>
            <person name="Turney S."/>
            <person name="Magnuson E."/>
            <person name="Levesque R."/>
            <person name="Greer C."/>
            <person name="Whyte L.G."/>
        </authorList>
    </citation>
    <scope>NUCLEOTIDE SEQUENCE [LARGE SCALE GENOMIC DNA]</scope>
    <source>
        <strain evidence="6 7">E3</strain>
    </source>
</reference>
<keyword evidence="5" id="KW-0678">Repressor</keyword>
<dbReference type="NCBIfam" id="NF002469">
    <property type="entry name" value="PRK01712.1"/>
    <property type="match status" value="1"/>
</dbReference>
<comment type="subcellular location">
    <subcellularLocation>
        <location evidence="5">Cytoplasm</location>
    </subcellularLocation>
</comment>
<dbReference type="EMBL" id="RCZE01000008">
    <property type="protein sequence ID" value="TPG76285.1"/>
    <property type="molecule type" value="Genomic_DNA"/>
</dbReference>
<comment type="subunit">
    <text evidence="5">Homodimer; the beta-strands of each monomer intercalate to form a hydrophobic core, while the alpha-helices form wings that extend away from the core.</text>
</comment>
<comment type="similarity">
    <text evidence="5">Belongs to the CsrA/RsmA family.</text>
</comment>
<evidence type="ECO:0000256" key="5">
    <source>
        <dbReference type="HAMAP-Rule" id="MF_00167"/>
    </source>
</evidence>
<evidence type="ECO:0000256" key="1">
    <source>
        <dbReference type="ARBA" id="ARBA00022490"/>
    </source>
</evidence>
<evidence type="ECO:0000256" key="3">
    <source>
        <dbReference type="ARBA" id="ARBA00022884"/>
    </source>
</evidence>
<dbReference type="Gene3D" id="2.60.40.4380">
    <property type="entry name" value="Translational regulator CsrA"/>
    <property type="match status" value="1"/>
</dbReference>
<dbReference type="Proteomes" id="UP000317933">
    <property type="component" value="Unassembled WGS sequence"/>
</dbReference>
<evidence type="ECO:0000313" key="7">
    <source>
        <dbReference type="Proteomes" id="UP000317933"/>
    </source>
</evidence>
<keyword evidence="2 5" id="KW-0810">Translation regulation</keyword>
<evidence type="ECO:0000313" key="6">
    <source>
        <dbReference type="EMBL" id="TPG76285.1"/>
    </source>
</evidence>
<dbReference type="AlphaFoldDB" id="A0A502HR33"/>
<protein>
    <recommendedName>
        <fullName evidence="5">Translational regulator CsrA</fullName>
    </recommendedName>
    <alternativeName>
        <fullName evidence="5">Carbon storage regulator</fullName>
    </alternativeName>
</protein>
<dbReference type="HAMAP" id="MF_00167">
    <property type="entry name" value="CsrA"/>
    <property type="match status" value="1"/>
</dbReference>
<comment type="caution">
    <text evidence="6">The sequence shown here is derived from an EMBL/GenBank/DDBJ whole genome shotgun (WGS) entry which is preliminary data.</text>
</comment>
<keyword evidence="4 5" id="KW-0010">Activator</keyword>
<dbReference type="GO" id="GO:0006402">
    <property type="term" value="P:mRNA catabolic process"/>
    <property type="evidence" value="ECO:0007669"/>
    <property type="project" value="InterPro"/>
</dbReference>